<evidence type="ECO:0000259" key="5">
    <source>
        <dbReference type="Pfam" id="PF00890"/>
    </source>
</evidence>
<reference evidence="6 7" key="1">
    <citation type="submission" date="2020-10" db="EMBL/GenBank/DDBJ databases">
        <title>Eggerthella sp. nov., isolated from human feces.</title>
        <authorList>
            <person name="Yajun G."/>
        </authorList>
    </citation>
    <scope>NUCLEOTIDE SEQUENCE [LARGE SCALE GENOMIC DNA]</scope>
    <source>
        <strain evidence="6 7">HF-1101</strain>
    </source>
</reference>
<dbReference type="RefSeq" id="WP_160940920.1">
    <property type="nucleotide sequence ID" value="NZ_CP063310.1"/>
</dbReference>
<evidence type="ECO:0000256" key="4">
    <source>
        <dbReference type="ARBA" id="ARBA00023002"/>
    </source>
</evidence>
<dbReference type="InterPro" id="IPR036188">
    <property type="entry name" value="FAD/NAD-bd_sf"/>
</dbReference>
<dbReference type="KEGG" id="egd:GS424_017200"/>
<accession>A0A6L7INN9</accession>
<evidence type="ECO:0000256" key="1">
    <source>
        <dbReference type="ARBA" id="ARBA00001974"/>
    </source>
</evidence>
<keyword evidence="3" id="KW-0274">FAD</keyword>
<dbReference type="PANTHER" id="PTHR43400:SF7">
    <property type="entry name" value="FAD-DEPENDENT OXIDOREDUCTASE 2 FAD BINDING DOMAIN-CONTAINING PROTEIN"/>
    <property type="match status" value="1"/>
</dbReference>
<keyword evidence="4" id="KW-0560">Oxidoreductase</keyword>
<dbReference type="InterPro" id="IPR003953">
    <property type="entry name" value="FAD-dep_OxRdtase_2_FAD-bd"/>
</dbReference>
<dbReference type="AlphaFoldDB" id="A0A6L7INN9"/>
<dbReference type="PROSITE" id="PS51318">
    <property type="entry name" value="TAT"/>
    <property type="match status" value="1"/>
</dbReference>
<sequence>MTELSRRNFLLGAGMAGAALAMSATGVAYAADKKGSKDDEDTDWASQVTEEISCDILVVGGGFSGTAAAVQAGENGDKVLLIEGQSALGGNGTGVECTNAYGLHPNSGEATLGEMVRYEADAQSYTVNQMFIRDMISHAAENVQWLIDNGVQYEAIEDLDPAYLEMYKQGRYRAEFSFDYVYKGGAAGIGYFPYMKKKLAEYGVNLRLNTRARDLVLDENGNVAGAYATDTYGDTLKINAKAVIISTGGFGEDAARMGKLGVDLEDIRIIGTPGHYGDGVTMMIKAGGIEHGAPAFGCTNIIGSAGPWGPIWDKLCWGGPSLWVDINGERFSDEACSTYTHNFELQHVPVRLAGGTCWSIMDKDIYEYMLDGDEECAQLWDEMIAKGDDAYKADTLEELADIMEVDKELFLSQVKQYNTNVEGGVDVDYGKDPEYLMPIATPPFYCGLIRGALEGLYSGGVKTDRQFRVKKPGRDQAFENLFAVGADGGMLYNNMYGIDINGSMTCHGVNSARTAANTAHKLIAG</sequence>
<dbReference type="SUPFAM" id="SSF56425">
    <property type="entry name" value="Succinate dehydrogenase/fumarate reductase flavoprotein, catalytic domain"/>
    <property type="match status" value="1"/>
</dbReference>
<dbReference type="Pfam" id="PF10518">
    <property type="entry name" value="TAT_signal"/>
    <property type="match status" value="1"/>
</dbReference>
<name>A0A6L7INN9_9ACTN</name>
<proteinExistence type="predicted"/>
<dbReference type="Gene3D" id="3.50.50.60">
    <property type="entry name" value="FAD/NAD(P)-binding domain"/>
    <property type="match status" value="1"/>
</dbReference>
<evidence type="ECO:0000313" key="6">
    <source>
        <dbReference type="EMBL" id="QOS68194.1"/>
    </source>
</evidence>
<organism evidence="6 7">
    <name type="scientific">Eggerthella guodeyinii</name>
    <dbReference type="NCBI Taxonomy" id="2690837"/>
    <lineage>
        <taxon>Bacteria</taxon>
        <taxon>Bacillati</taxon>
        <taxon>Actinomycetota</taxon>
        <taxon>Coriobacteriia</taxon>
        <taxon>Eggerthellales</taxon>
        <taxon>Eggerthellaceae</taxon>
        <taxon>Eggerthella</taxon>
    </lineage>
</organism>
<evidence type="ECO:0000256" key="2">
    <source>
        <dbReference type="ARBA" id="ARBA00022630"/>
    </source>
</evidence>
<dbReference type="InterPro" id="IPR019546">
    <property type="entry name" value="TAT_signal_bac_arc"/>
</dbReference>
<dbReference type="Gene3D" id="3.90.700.10">
    <property type="entry name" value="Succinate dehydrogenase/fumarate reductase flavoprotein, catalytic domain"/>
    <property type="match status" value="1"/>
</dbReference>
<dbReference type="InterPro" id="IPR050315">
    <property type="entry name" value="FAD-oxidoreductase_2"/>
</dbReference>
<feature type="domain" description="FAD-dependent oxidoreductase 2 FAD-binding" evidence="5">
    <location>
        <begin position="55"/>
        <end position="494"/>
    </location>
</feature>
<comment type="cofactor">
    <cofactor evidence="1">
        <name>FAD</name>
        <dbReference type="ChEBI" id="CHEBI:57692"/>
    </cofactor>
</comment>
<gene>
    <name evidence="6" type="ORF">GS424_017200</name>
</gene>
<dbReference type="EMBL" id="CP063310">
    <property type="protein sequence ID" value="QOS68194.1"/>
    <property type="molecule type" value="Genomic_DNA"/>
</dbReference>
<dbReference type="GO" id="GO:0033765">
    <property type="term" value="F:steroid dehydrogenase activity, acting on the CH-CH group of donors"/>
    <property type="evidence" value="ECO:0007669"/>
    <property type="project" value="UniProtKB-ARBA"/>
</dbReference>
<dbReference type="Pfam" id="PF00890">
    <property type="entry name" value="FAD_binding_2"/>
    <property type="match status" value="1"/>
</dbReference>
<protein>
    <submittedName>
        <fullName evidence="6">FAD-dependent oxidoreductase</fullName>
    </submittedName>
</protein>
<dbReference type="InterPro" id="IPR027477">
    <property type="entry name" value="Succ_DH/fumarate_Rdtase_cat_sf"/>
</dbReference>
<dbReference type="PANTHER" id="PTHR43400">
    <property type="entry name" value="FUMARATE REDUCTASE"/>
    <property type="match status" value="1"/>
</dbReference>
<dbReference type="Proteomes" id="UP000478463">
    <property type="component" value="Chromosome"/>
</dbReference>
<keyword evidence="2" id="KW-0285">Flavoprotein</keyword>
<evidence type="ECO:0000256" key="3">
    <source>
        <dbReference type="ARBA" id="ARBA00022827"/>
    </source>
</evidence>
<dbReference type="InterPro" id="IPR006311">
    <property type="entry name" value="TAT_signal"/>
</dbReference>
<dbReference type="SUPFAM" id="SSF51905">
    <property type="entry name" value="FAD/NAD(P)-binding domain"/>
    <property type="match status" value="1"/>
</dbReference>
<evidence type="ECO:0000313" key="7">
    <source>
        <dbReference type="Proteomes" id="UP000478463"/>
    </source>
</evidence>